<keyword evidence="2" id="KW-1003">Cell membrane</keyword>
<keyword evidence="8" id="KW-0325">Glycoprotein</keyword>
<evidence type="ECO:0000313" key="16">
    <source>
        <dbReference type="RefSeq" id="XP_021113797.1"/>
    </source>
</evidence>
<evidence type="ECO:0000313" key="14">
    <source>
        <dbReference type="Proteomes" id="UP000694906"/>
    </source>
</evidence>
<evidence type="ECO:0000256" key="5">
    <source>
        <dbReference type="ARBA" id="ARBA00023040"/>
    </source>
</evidence>
<keyword evidence="6 11" id="KW-0472">Membrane</keyword>
<comment type="subcellular location">
    <subcellularLocation>
        <location evidence="1">Cell membrane</location>
        <topology evidence="1">Multi-pass membrane protein</topology>
    </subcellularLocation>
</comment>
<evidence type="ECO:0000313" key="15">
    <source>
        <dbReference type="RefSeq" id="XP_004844536.1"/>
    </source>
</evidence>
<dbReference type="AlphaFoldDB" id="A0A0P6JFN0"/>
<dbReference type="SMART" id="SM01381">
    <property type="entry name" value="7TM_GPCR_Srsx"/>
    <property type="match status" value="1"/>
</dbReference>
<dbReference type="OrthoDB" id="10018052at2759"/>
<organism evidence="13">
    <name type="scientific">Heterocephalus glaber</name>
    <name type="common">Naked mole rat</name>
    <dbReference type="NCBI Taxonomy" id="10181"/>
    <lineage>
        <taxon>Eukaryota</taxon>
        <taxon>Metazoa</taxon>
        <taxon>Chordata</taxon>
        <taxon>Craniata</taxon>
        <taxon>Vertebrata</taxon>
        <taxon>Euteleostomi</taxon>
        <taxon>Mammalia</taxon>
        <taxon>Eutheria</taxon>
        <taxon>Euarchontoglires</taxon>
        <taxon>Glires</taxon>
        <taxon>Rodentia</taxon>
        <taxon>Hystricomorpha</taxon>
        <taxon>Bathyergidae</taxon>
        <taxon>Heterocephalus</taxon>
    </lineage>
</organism>
<proteinExistence type="predicted"/>
<evidence type="ECO:0000256" key="10">
    <source>
        <dbReference type="ARBA" id="ARBA00053954"/>
    </source>
</evidence>
<feature type="transmembrane region" description="Helical" evidence="11">
    <location>
        <begin position="326"/>
        <end position="344"/>
    </location>
</feature>
<dbReference type="FunFam" id="1.20.1070.10:FF:000080">
    <property type="entry name" value="probable G-protein coupled receptor 63"/>
    <property type="match status" value="1"/>
</dbReference>
<dbReference type="CTD" id="11250"/>
<feature type="transmembrane region" description="Helical" evidence="11">
    <location>
        <begin position="96"/>
        <end position="121"/>
    </location>
</feature>
<keyword evidence="5" id="KW-0297">G-protein coupled receptor</keyword>
<comment type="function">
    <text evidence="10">Orphan receptor. May play a role in brain function.</text>
</comment>
<dbReference type="GeneID" id="101717624"/>
<gene>
    <name evidence="13" type="primary">GPR45</name>
    <name evidence="15 16 17 18" type="synonym">Gpr45</name>
</gene>
<keyword evidence="4 11" id="KW-1133">Transmembrane helix</keyword>
<evidence type="ECO:0000313" key="17">
    <source>
        <dbReference type="RefSeq" id="XP_021113798.1"/>
    </source>
</evidence>
<evidence type="ECO:0000256" key="6">
    <source>
        <dbReference type="ARBA" id="ARBA00023136"/>
    </source>
</evidence>
<keyword evidence="14" id="KW-1185">Reference proteome</keyword>
<dbReference type="InterPro" id="IPR000276">
    <property type="entry name" value="GPCR_Rhodpsn"/>
</dbReference>
<dbReference type="KEGG" id="hgl:101717624"/>
<evidence type="ECO:0000256" key="4">
    <source>
        <dbReference type="ARBA" id="ARBA00022989"/>
    </source>
</evidence>
<dbReference type="Pfam" id="PF00001">
    <property type="entry name" value="7tm_1"/>
    <property type="match status" value="1"/>
</dbReference>
<feature type="transmembrane region" description="Helical" evidence="11">
    <location>
        <begin position="173"/>
        <end position="191"/>
    </location>
</feature>
<dbReference type="RefSeq" id="XP_004844536.1">
    <property type="nucleotide sequence ID" value="XM_004844479.2"/>
</dbReference>
<evidence type="ECO:0000256" key="3">
    <source>
        <dbReference type="ARBA" id="ARBA00022692"/>
    </source>
</evidence>
<reference evidence="15 16" key="2">
    <citation type="submission" date="2025-04" db="UniProtKB">
        <authorList>
            <consortium name="RefSeq"/>
        </authorList>
    </citation>
    <scope>IDENTIFICATION</scope>
</reference>
<dbReference type="InterPro" id="IPR017452">
    <property type="entry name" value="GPCR_Rhodpsn_7TM"/>
</dbReference>
<keyword evidence="9" id="KW-0807">Transducer</keyword>
<name>A0A0P6JFN0_HETGA</name>
<evidence type="ECO:0000259" key="12">
    <source>
        <dbReference type="PROSITE" id="PS50262"/>
    </source>
</evidence>
<dbReference type="Proteomes" id="UP000694906">
    <property type="component" value="Unplaced"/>
</dbReference>
<evidence type="ECO:0000256" key="2">
    <source>
        <dbReference type="ARBA" id="ARBA00022475"/>
    </source>
</evidence>
<reference evidence="13" key="1">
    <citation type="submission" date="2015-10" db="EMBL/GenBank/DDBJ databases">
        <title>FRAMA: From RNA-seq data to annotated mRNA assemblies.</title>
        <authorList>
            <person name="Bens M."/>
            <person name="Sahm A."/>
            <person name="Jahn N."/>
            <person name="Morhart M."/>
            <person name="Holtze S."/>
            <person name="Hildebrandt T.B."/>
            <person name="Platzer M."/>
            <person name="Szafranski K."/>
        </authorList>
    </citation>
    <scope>NUCLEOTIDE SEQUENCE</scope>
    <source>
        <tissue evidence="13">Hypothalamus</tissue>
    </source>
</reference>
<feature type="transmembrane region" description="Helical" evidence="11">
    <location>
        <begin position="254"/>
        <end position="279"/>
    </location>
</feature>
<accession>A0A0P6JFN0</accession>
<evidence type="ECO:0000256" key="9">
    <source>
        <dbReference type="ARBA" id="ARBA00023224"/>
    </source>
</evidence>
<dbReference type="RefSeq" id="XP_021113798.1">
    <property type="nucleotide sequence ID" value="XM_021258139.1"/>
</dbReference>
<dbReference type="InterPro" id="IPR051880">
    <property type="entry name" value="GPC_Orphan_Receptors"/>
</dbReference>
<evidence type="ECO:0000256" key="7">
    <source>
        <dbReference type="ARBA" id="ARBA00023170"/>
    </source>
</evidence>
<feature type="domain" description="G-protein coupled receptors family 1 profile" evidence="12">
    <location>
        <begin position="112"/>
        <end position="385"/>
    </location>
</feature>
<sequence length="433" mass="48666">MNCSLQLLNPVETALPDQPDSQEIHGHLRGQCSQWTDSGNSPSAEGWPCNPLHSYPQAVPTMACNSTTFQPYEHLKLNVSNASDLGATTLSAPLRISLAILMLLMMVVGFLGNTVVCVIVYQRPAMRSAINLLLATLAFCDIMLSLCCMPFTAVTLITVHWHFGDHFCRLSATLYWLFVLEGVAILVIISVDRFLIIVQRQDRLTPHRAKGIIAVSWALSFCIAVPSLWGWTVVEVPARAPQCVLGYTELPADRAYVVTLVVAVFFVPFGVMLCSYLCILNTVRKNAVRVHNQSDSLDLRQLTRAGLRRLQRQQQVSLDLSFKTKAFTTILILFVGFSLCWLPHSVYSLLSVFSRSFYYSSSFYTASACVLWLSYLKSAFNPIVYCWRIKKFREACIELLPQTFHILPRVPERIQRRIQPSTVYVCAENQSAV</sequence>
<dbReference type="PANTHER" id="PTHR24245">
    <property type="entry name" value="G-PROTEIN COUPLED RECEPTOR"/>
    <property type="match status" value="1"/>
</dbReference>
<evidence type="ECO:0000256" key="8">
    <source>
        <dbReference type="ARBA" id="ARBA00023180"/>
    </source>
</evidence>
<dbReference type="SUPFAM" id="SSF81321">
    <property type="entry name" value="Family A G protein-coupled receptor-like"/>
    <property type="match status" value="1"/>
</dbReference>
<feature type="transmembrane region" description="Helical" evidence="11">
    <location>
        <begin position="133"/>
        <end position="161"/>
    </location>
</feature>
<dbReference type="GO" id="GO:0004930">
    <property type="term" value="F:G protein-coupled receptor activity"/>
    <property type="evidence" value="ECO:0007669"/>
    <property type="project" value="UniProtKB-KW"/>
</dbReference>
<evidence type="ECO:0000313" key="18">
    <source>
        <dbReference type="RefSeq" id="XP_021113799.1"/>
    </source>
</evidence>
<dbReference type="RefSeq" id="XP_021113799.1">
    <property type="nucleotide sequence ID" value="XM_021258140.1"/>
</dbReference>
<dbReference type="PROSITE" id="PS50262">
    <property type="entry name" value="G_PROTEIN_RECEP_F1_2"/>
    <property type="match status" value="1"/>
</dbReference>
<dbReference type="Gene3D" id="1.20.1070.10">
    <property type="entry name" value="Rhodopsin 7-helix transmembrane proteins"/>
    <property type="match status" value="1"/>
</dbReference>
<dbReference type="PRINTS" id="PR00237">
    <property type="entry name" value="GPCRRHODOPSN"/>
</dbReference>
<feature type="transmembrane region" description="Helical" evidence="11">
    <location>
        <begin position="356"/>
        <end position="375"/>
    </location>
</feature>
<keyword evidence="7 13" id="KW-0675">Receptor</keyword>
<evidence type="ECO:0000256" key="11">
    <source>
        <dbReference type="SAM" id="Phobius"/>
    </source>
</evidence>
<evidence type="ECO:0000256" key="1">
    <source>
        <dbReference type="ARBA" id="ARBA00004651"/>
    </source>
</evidence>
<dbReference type="EMBL" id="GEBF01000306">
    <property type="protein sequence ID" value="JAO03327.1"/>
    <property type="molecule type" value="Transcribed_RNA"/>
</dbReference>
<dbReference type="PANTHER" id="PTHR24245:SF4">
    <property type="entry name" value="G-PROTEIN COUPLED RECEPTOR 45-RELATED"/>
    <property type="match status" value="1"/>
</dbReference>
<dbReference type="RefSeq" id="XP_021113797.1">
    <property type="nucleotide sequence ID" value="XM_021258138.1"/>
</dbReference>
<dbReference type="GO" id="GO:0005886">
    <property type="term" value="C:plasma membrane"/>
    <property type="evidence" value="ECO:0007669"/>
    <property type="project" value="UniProtKB-SubCell"/>
</dbReference>
<feature type="transmembrane region" description="Helical" evidence="11">
    <location>
        <begin position="212"/>
        <end position="234"/>
    </location>
</feature>
<keyword evidence="3 11" id="KW-0812">Transmembrane</keyword>
<evidence type="ECO:0000313" key="13">
    <source>
        <dbReference type="EMBL" id="JAO03327.1"/>
    </source>
</evidence>
<protein>
    <submittedName>
        <fullName evidence="15 16">Probable G-protein coupled receptor 45</fullName>
    </submittedName>
    <submittedName>
        <fullName evidence="13">Putative G-protein coupled receptor 45</fullName>
    </submittedName>
</protein>